<evidence type="ECO:0000313" key="1">
    <source>
        <dbReference type="EMBL" id="MEG3436238.1"/>
    </source>
</evidence>
<dbReference type="AlphaFoldDB" id="A0AAW9QSE9"/>
<accession>A0AAW9QSE9</accession>
<dbReference type="Proteomes" id="UP001328733">
    <property type="component" value="Unassembled WGS sequence"/>
</dbReference>
<keyword evidence="2" id="KW-1185">Reference proteome</keyword>
<name>A0AAW9QSE9_9CHRO</name>
<dbReference type="EMBL" id="JBAFSM010000004">
    <property type="protein sequence ID" value="MEG3436238.1"/>
    <property type="molecule type" value="Genomic_DNA"/>
</dbReference>
<reference evidence="1 2" key="1">
    <citation type="submission" date="2024-01" db="EMBL/GenBank/DDBJ databases">
        <title>Genomic insights into the taxonomy and metabolism of the cyanobacterium Pannus brasiliensis CCIBt3594.</title>
        <authorList>
            <person name="Machado M."/>
            <person name="Botero N.B."/>
            <person name="Andreote A.P.D."/>
            <person name="Feitosa A.M.T."/>
            <person name="Popin R."/>
            <person name="Sivonen K."/>
            <person name="Fiore M.F."/>
        </authorList>
    </citation>
    <scope>NUCLEOTIDE SEQUENCE [LARGE SCALE GENOMIC DNA]</scope>
    <source>
        <strain evidence="1 2">CCIBt3594</strain>
    </source>
</reference>
<gene>
    <name evidence="1" type="ORF">V0288_03830</name>
</gene>
<evidence type="ECO:0000313" key="2">
    <source>
        <dbReference type="Proteomes" id="UP001328733"/>
    </source>
</evidence>
<protein>
    <recommendedName>
        <fullName evidence="3">Transposase</fullName>
    </recommendedName>
</protein>
<proteinExistence type="predicted"/>
<sequence length="145" mass="17178">LVRTLLLLYLIYLRKAVKGFGQIKLFRKDFKKGDSRHYLMYLPELKALAGITRREFESVHDYHWGIESFHRAIKQVCGVGRFMVRESQAIRNHIFCSLTAFIRLEKMRAEAMISNWYEVQRNLFTSVIREYIVNNLTSACPNYLP</sequence>
<comment type="caution">
    <text evidence="1">The sequence shown here is derived from an EMBL/GenBank/DDBJ whole genome shotgun (WGS) entry which is preliminary data.</text>
</comment>
<dbReference type="InterPro" id="IPR012337">
    <property type="entry name" value="RNaseH-like_sf"/>
</dbReference>
<evidence type="ECO:0008006" key="3">
    <source>
        <dbReference type="Google" id="ProtNLM"/>
    </source>
</evidence>
<feature type="non-terminal residue" evidence="1">
    <location>
        <position position="1"/>
    </location>
</feature>
<organism evidence="1 2">
    <name type="scientific">Pannus brasiliensis CCIBt3594</name>
    <dbReference type="NCBI Taxonomy" id="1427578"/>
    <lineage>
        <taxon>Bacteria</taxon>
        <taxon>Bacillati</taxon>
        <taxon>Cyanobacteriota</taxon>
        <taxon>Cyanophyceae</taxon>
        <taxon>Oscillatoriophycideae</taxon>
        <taxon>Chroococcales</taxon>
        <taxon>Microcystaceae</taxon>
        <taxon>Pannus</taxon>
    </lineage>
</organism>
<dbReference type="SUPFAM" id="SSF53098">
    <property type="entry name" value="Ribonuclease H-like"/>
    <property type="match status" value="1"/>
</dbReference>